<dbReference type="InterPro" id="IPR031325">
    <property type="entry name" value="RHS_repeat"/>
</dbReference>
<evidence type="ECO:0000313" key="2">
    <source>
        <dbReference type="EMBL" id="QWY91834.1"/>
    </source>
</evidence>
<name>A0A0F6QD95_AERSS</name>
<dbReference type="RefSeq" id="WP_044303388.1">
    <property type="nucleotide sequence ID" value="NZ_JADKRF010000006.1"/>
</dbReference>
<proteinExistence type="predicted"/>
<dbReference type="Gene3D" id="2.180.10.10">
    <property type="entry name" value="RHS repeat-associated core"/>
    <property type="match status" value="1"/>
</dbReference>
<evidence type="ECO:0000313" key="1">
    <source>
        <dbReference type="EMBL" id="AKD43386.1"/>
    </source>
</evidence>
<sequence>MANPYYDRLNEYVPGELADGQAVEADFGAVQTGFERVNTDMQARVTKTTKVNGKPLSGDIALTPGDVGAMRSLNGQKPNADGDLVLNLLHGSDTADQYVSSSFTYDANDRVTGVVTLYPAGPKSSSFTYDPNGRLLSSVSIYLGRQTTTTYHYDGEGRLESSESVEIEHE</sequence>
<dbReference type="AlphaFoldDB" id="A0A0F6QD95"/>
<accession>A0A0F6QD95</accession>
<dbReference type="Pfam" id="PF05593">
    <property type="entry name" value="RHS_repeat"/>
    <property type="match status" value="1"/>
</dbReference>
<dbReference type="PATRIC" id="fig|29491.14.peg.4397"/>
<reference evidence="1" key="1">
    <citation type="submission" date="2015-02" db="EMBL/GenBank/DDBJ databases">
        <title>AsaGEI2b: a new variant of a genomic island revealed by the draft genome sequence of the Aeromonas salmonicida subsp. salmonicida JF3224 strain isolated from a wild fish in Switzerland.</title>
        <authorList>
            <person name="Emond-Rheault J.-G."/>
            <person name="Vincent A.T."/>
            <person name="Trudel M.V."/>
            <person name="Frey J."/>
            <person name="Frenette M."/>
            <person name="Charette S.J."/>
        </authorList>
    </citation>
    <scope>NUCLEOTIDE SEQUENCE</scope>
    <source>
        <strain evidence="1">JF3224</strain>
    </source>
</reference>
<dbReference type="EMBL" id="MW218448">
    <property type="protein sequence ID" value="QWY91834.1"/>
    <property type="molecule type" value="Genomic_DNA"/>
</dbReference>
<dbReference type="EMBL" id="KP861348">
    <property type="protein sequence ID" value="AKD43386.1"/>
    <property type="molecule type" value="Genomic_DNA"/>
</dbReference>
<reference evidence="2" key="2">
    <citation type="journal article" date="2021" name="FEMS Microbiol. Lett.">
        <title>AsaGEI2d: a new variant of a genomic island identified in a group of Aeromonas salmonicida subsp. salmonicida isolated from France, which bears the pAsa7 plasmid.</title>
        <authorList>
            <person name="Vincent A.T."/>
            <person name="Intertaglia L."/>
            <person name="Loyer V."/>
            <person name="Paquet V.E."/>
            <person name="Adouane E."/>
            <person name="Martin P."/>
            <person name="Berard C."/>
            <person name="Lami R."/>
            <person name="Charette S.J."/>
        </authorList>
    </citation>
    <scope>NUCLEOTIDE SEQUENCE</scope>
    <source>
        <strain evidence="2">BBCC2887</strain>
    </source>
</reference>
<protein>
    <submittedName>
        <fullName evidence="2">Phage protein</fullName>
    </submittedName>
</protein>
<organism evidence="1">
    <name type="scientific">Aeromonas salmonicida subsp. salmonicida</name>
    <dbReference type="NCBI Taxonomy" id="29491"/>
    <lineage>
        <taxon>Bacteria</taxon>
        <taxon>Pseudomonadati</taxon>
        <taxon>Pseudomonadota</taxon>
        <taxon>Gammaproteobacteria</taxon>
        <taxon>Aeromonadales</taxon>
        <taxon>Aeromonadaceae</taxon>
        <taxon>Aeromonas</taxon>
    </lineage>
</organism>